<feature type="region of interest" description="Disordered" evidence="1">
    <location>
        <begin position="99"/>
        <end position="265"/>
    </location>
</feature>
<feature type="compositionally biased region" description="Basic and acidic residues" evidence="1">
    <location>
        <begin position="116"/>
        <end position="127"/>
    </location>
</feature>
<feature type="compositionally biased region" description="Polar residues" evidence="1">
    <location>
        <begin position="142"/>
        <end position="152"/>
    </location>
</feature>
<accession>A0ABQ7TWK2</accession>
<evidence type="ECO:0000313" key="2">
    <source>
        <dbReference type="EMBL" id="KAH0739087.1"/>
    </source>
</evidence>
<dbReference type="Proteomes" id="UP000826656">
    <property type="component" value="Unassembled WGS sequence"/>
</dbReference>
<gene>
    <name evidence="2" type="ORF">KY290_037792</name>
</gene>
<feature type="compositionally biased region" description="Basic residues" evidence="1">
    <location>
        <begin position="239"/>
        <end position="254"/>
    </location>
</feature>
<evidence type="ECO:0000313" key="3">
    <source>
        <dbReference type="Proteomes" id="UP000826656"/>
    </source>
</evidence>
<name>A0ABQ7TWK2_SOLTU</name>
<sequence length="265" mass="29756">MRLYCRLRSYGPKDYVQVPTKHLDYLKHGTPKFAASVEDFTDRSQNAARAVGKAEVIRIYKCIQRTSEYIYAFMDGLVEIPTLKYQLFGRAAPFQDGSETRNIIEDGNTTTLPCTDIKKQDQSKESQKGIQKRSTEGWKGLTSVSCGQSRGKWSTEGWEEVRSASWGQPKEDGGPPDSPWSKGKWSTKGWGKASSANWGQSNGDNIPPDSIWTKRKRSDETRGGTSSSQWLGKSDTKSWPKRKHNNKHAPKAKWSKMQTRGLGGS</sequence>
<organism evidence="2 3">
    <name type="scientific">Solanum tuberosum</name>
    <name type="common">Potato</name>
    <dbReference type="NCBI Taxonomy" id="4113"/>
    <lineage>
        <taxon>Eukaryota</taxon>
        <taxon>Viridiplantae</taxon>
        <taxon>Streptophyta</taxon>
        <taxon>Embryophyta</taxon>
        <taxon>Tracheophyta</taxon>
        <taxon>Spermatophyta</taxon>
        <taxon>Magnoliopsida</taxon>
        <taxon>eudicotyledons</taxon>
        <taxon>Gunneridae</taxon>
        <taxon>Pentapetalae</taxon>
        <taxon>asterids</taxon>
        <taxon>lamiids</taxon>
        <taxon>Solanales</taxon>
        <taxon>Solanaceae</taxon>
        <taxon>Solanoideae</taxon>
        <taxon>Solaneae</taxon>
        <taxon>Solanum</taxon>
    </lineage>
</organism>
<dbReference type="EMBL" id="JAIVGD010000028">
    <property type="protein sequence ID" value="KAH0739087.1"/>
    <property type="molecule type" value="Genomic_DNA"/>
</dbReference>
<comment type="caution">
    <text evidence="2">The sequence shown here is derived from an EMBL/GenBank/DDBJ whole genome shotgun (WGS) entry which is preliminary data.</text>
</comment>
<evidence type="ECO:0000256" key="1">
    <source>
        <dbReference type="SAM" id="MobiDB-lite"/>
    </source>
</evidence>
<proteinExistence type="predicted"/>
<reference evidence="2 3" key="1">
    <citation type="journal article" date="2021" name="bioRxiv">
        <title>Chromosome-scale and haplotype-resolved genome assembly of a tetraploid potato cultivar.</title>
        <authorList>
            <person name="Sun H."/>
            <person name="Jiao W.-B."/>
            <person name="Krause K."/>
            <person name="Campoy J.A."/>
            <person name="Goel M."/>
            <person name="Folz-Donahue K."/>
            <person name="Kukat C."/>
            <person name="Huettel B."/>
            <person name="Schneeberger K."/>
        </authorList>
    </citation>
    <scope>NUCLEOTIDE SEQUENCE [LARGE SCALE GENOMIC DNA]</scope>
    <source>
        <strain evidence="2">SolTubOtavaFocal</strain>
        <tissue evidence="2">Leaves</tissue>
    </source>
</reference>
<protein>
    <submittedName>
        <fullName evidence="2">Uncharacterized protein</fullName>
    </submittedName>
</protein>
<feature type="compositionally biased region" description="Low complexity" evidence="1">
    <location>
        <begin position="180"/>
        <end position="195"/>
    </location>
</feature>
<keyword evidence="3" id="KW-1185">Reference proteome</keyword>